<proteinExistence type="predicted"/>
<gene>
    <name evidence="1" type="ORF">SDC9_76433</name>
</gene>
<organism evidence="1">
    <name type="scientific">bioreactor metagenome</name>
    <dbReference type="NCBI Taxonomy" id="1076179"/>
    <lineage>
        <taxon>unclassified sequences</taxon>
        <taxon>metagenomes</taxon>
        <taxon>ecological metagenomes</taxon>
    </lineage>
</organism>
<sequence>MPRLGLPRFLPIAVDVRGTPALTLSFFLQFPRQQFPRNLKRAYPTHREGMLRSARNELWQNLLHAGNRGRKRGLRLRLLTGGKRRTRLPALFPRNQ</sequence>
<protein>
    <submittedName>
        <fullName evidence="1">Uncharacterized protein</fullName>
    </submittedName>
</protein>
<evidence type="ECO:0000313" key="1">
    <source>
        <dbReference type="EMBL" id="MPM29891.1"/>
    </source>
</evidence>
<dbReference type="AlphaFoldDB" id="A0A644YPV4"/>
<comment type="caution">
    <text evidence="1">The sequence shown here is derived from an EMBL/GenBank/DDBJ whole genome shotgun (WGS) entry which is preliminary data.</text>
</comment>
<accession>A0A644YPV4</accession>
<reference evidence="1" key="1">
    <citation type="submission" date="2019-08" db="EMBL/GenBank/DDBJ databases">
        <authorList>
            <person name="Kucharzyk K."/>
            <person name="Murdoch R.W."/>
            <person name="Higgins S."/>
            <person name="Loffler F."/>
        </authorList>
    </citation>
    <scope>NUCLEOTIDE SEQUENCE</scope>
</reference>
<dbReference type="EMBL" id="VSSQ01005634">
    <property type="protein sequence ID" value="MPM29891.1"/>
    <property type="molecule type" value="Genomic_DNA"/>
</dbReference>
<name>A0A644YPV4_9ZZZZ</name>